<dbReference type="Gene3D" id="3.40.395.10">
    <property type="entry name" value="Adenoviral Proteinase, Chain A"/>
    <property type="match status" value="1"/>
</dbReference>
<dbReference type="AlphaFoldDB" id="K3ZNL2"/>
<dbReference type="SUPFAM" id="SSF54001">
    <property type="entry name" value="Cysteine proteinases"/>
    <property type="match status" value="1"/>
</dbReference>
<keyword evidence="3" id="KW-1185">Reference proteome</keyword>
<dbReference type="PANTHER" id="PTHR33018">
    <property type="entry name" value="OS10G0338966 PROTEIN-RELATED"/>
    <property type="match status" value="1"/>
</dbReference>
<name>K3ZNL2_SETIT</name>
<dbReference type="GO" id="GO:0005634">
    <property type="term" value="C:nucleus"/>
    <property type="evidence" value="ECO:0000318"/>
    <property type="project" value="GO_Central"/>
</dbReference>
<feature type="compositionally biased region" description="Polar residues" evidence="1">
    <location>
        <begin position="1"/>
        <end position="13"/>
    </location>
</feature>
<dbReference type="GO" id="GO:0016926">
    <property type="term" value="P:protein desumoylation"/>
    <property type="evidence" value="ECO:0000318"/>
    <property type="project" value="GO_Central"/>
</dbReference>
<organism evidence="2 3">
    <name type="scientific">Setaria italica</name>
    <name type="common">Foxtail millet</name>
    <name type="synonym">Panicum italicum</name>
    <dbReference type="NCBI Taxonomy" id="4555"/>
    <lineage>
        <taxon>Eukaryota</taxon>
        <taxon>Viridiplantae</taxon>
        <taxon>Streptophyta</taxon>
        <taxon>Embryophyta</taxon>
        <taxon>Tracheophyta</taxon>
        <taxon>Spermatophyta</taxon>
        <taxon>Magnoliopsida</taxon>
        <taxon>Liliopsida</taxon>
        <taxon>Poales</taxon>
        <taxon>Poaceae</taxon>
        <taxon>PACMAD clade</taxon>
        <taxon>Panicoideae</taxon>
        <taxon>Panicodae</taxon>
        <taxon>Paniceae</taxon>
        <taxon>Cenchrinae</taxon>
        <taxon>Setaria</taxon>
    </lineage>
</organism>
<dbReference type="Proteomes" id="UP000004995">
    <property type="component" value="Unassembled WGS sequence"/>
</dbReference>
<dbReference type="Gramene" id="KQK94779">
    <property type="protein sequence ID" value="KQK94779"/>
    <property type="gene ID" value="SETIT_028192mg"/>
</dbReference>
<feature type="region of interest" description="Disordered" evidence="1">
    <location>
        <begin position="44"/>
        <end position="67"/>
    </location>
</feature>
<dbReference type="PANTHER" id="PTHR33018:SF19">
    <property type="entry name" value="OS12G0558775 PROTEIN"/>
    <property type="match status" value="1"/>
</dbReference>
<proteinExistence type="predicted"/>
<feature type="compositionally biased region" description="Pro residues" evidence="1">
    <location>
        <begin position="53"/>
        <end position="63"/>
    </location>
</feature>
<dbReference type="FunCoup" id="K3ZNL2">
    <property type="interactions" value="221"/>
</dbReference>
<dbReference type="EMBL" id="AGNK02004994">
    <property type="status" value="NOT_ANNOTATED_CDS"/>
    <property type="molecule type" value="Genomic_DNA"/>
</dbReference>
<evidence type="ECO:0000313" key="3">
    <source>
        <dbReference type="Proteomes" id="UP000004995"/>
    </source>
</evidence>
<dbReference type="EnsemblPlants" id="KQK94779">
    <property type="protein sequence ID" value="KQK94779"/>
    <property type="gene ID" value="SETIT_028192mg"/>
</dbReference>
<feature type="region of interest" description="Disordered" evidence="1">
    <location>
        <begin position="1"/>
        <end position="24"/>
    </location>
</feature>
<evidence type="ECO:0000313" key="2">
    <source>
        <dbReference type="EnsemblPlants" id="KQK94779"/>
    </source>
</evidence>
<evidence type="ECO:0008006" key="4">
    <source>
        <dbReference type="Google" id="ProtNLM"/>
    </source>
</evidence>
<dbReference type="InterPro" id="IPR038765">
    <property type="entry name" value="Papain-like_cys_pep_sf"/>
</dbReference>
<dbReference type="HOGENOM" id="CLU_010199_5_0_1"/>
<dbReference type="GO" id="GO:0016929">
    <property type="term" value="F:deSUMOylase activity"/>
    <property type="evidence" value="ECO:0000318"/>
    <property type="project" value="GO_Central"/>
</dbReference>
<dbReference type="InParanoid" id="K3ZNL2"/>
<reference evidence="3" key="1">
    <citation type="journal article" date="2012" name="Nat. Biotechnol.">
        <title>Reference genome sequence of the model plant Setaria.</title>
        <authorList>
            <person name="Bennetzen J.L."/>
            <person name="Schmutz J."/>
            <person name="Wang H."/>
            <person name="Percifield R."/>
            <person name="Hawkins J."/>
            <person name="Pontaroli A.C."/>
            <person name="Estep M."/>
            <person name="Feng L."/>
            <person name="Vaughn J.N."/>
            <person name="Grimwood J."/>
            <person name="Jenkins J."/>
            <person name="Barry K."/>
            <person name="Lindquist E."/>
            <person name="Hellsten U."/>
            <person name="Deshpande S."/>
            <person name="Wang X."/>
            <person name="Wu X."/>
            <person name="Mitros T."/>
            <person name="Triplett J."/>
            <person name="Yang X."/>
            <person name="Ye C.Y."/>
            <person name="Mauro-Herrera M."/>
            <person name="Wang L."/>
            <person name="Li P."/>
            <person name="Sharma M."/>
            <person name="Sharma R."/>
            <person name="Ronald P.C."/>
            <person name="Panaud O."/>
            <person name="Kellogg E.A."/>
            <person name="Brutnell T.P."/>
            <person name="Doust A.N."/>
            <person name="Tuskan G.A."/>
            <person name="Rokhsar D."/>
            <person name="Devos K.M."/>
        </authorList>
    </citation>
    <scope>NUCLEOTIDE SEQUENCE [LARGE SCALE GENOMIC DNA]</scope>
    <source>
        <strain evidence="3">cv. Yugu1</strain>
    </source>
</reference>
<sequence length="325" mass="38164">MKQPTLSHVQGANNEDEQPKLSPVLEALNEDDGTTALEGSEWVDDLEVNDPTSPSPASPPPKRAVPHMDENLNFFASDEVPMEYEHGKPFLYKWDLLESPWELNKLHGWIMNTLPLTTSRHESHFHMVLVSPHVSHTRVLNTYVFYIKYLSNLLCRMQWREEQLMGGRNKAHREEMHKVSVYISKVIRQRADKDYIIALYSFENHWICIIILPKRGEAVVLDSASYDRDRYKDFIDIIQKQPPGCVLCGYYVCKFIRNNRIYRNNPEDMPTINNNYTKIEDKQIDYICTDMARFILREIYHEDGVFFDKDGVLMMDECTTLRRWA</sequence>
<reference evidence="2" key="2">
    <citation type="submission" date="2018-08" db="UniProtKB">
        <authorList>
            <consortium name="EnsemblPlants"/>
        </authorList>
    </citation>
    <scope>IDENTIFICATION</scope>
    <source>
        <strain evidence="2">Yugu1</strain>
    </source>
</reference>
<evidence type="ECO:0000256" key="1">
    <source>
        <dbReference type="SAM" id="MobiDB-lite"/>
    </source>
</evidence>
<protein>
    <recommendedName>
        <fullName evidence="4">Ubiquitin-like protease family profile domain-containing protein</fullName>
    </recommendedName>
</protein>
<accession>K3ZNL2</accession>